<keyword evidence="2" id="KW-1185">Reference proteome</keyword>
<dbReference type="AlphaFoldDB" id="A0A1U7XFD7"/>
<protein>
    <submittedName>
        <fullName evidence="3">Uncharacterized protein LOC104238192</fullName>
    </submittedName>
</protein>
<proteinExistence type="predicted"/>
<keyword evidence="1" id="KW-0175">Coiled coil</keyword>
<reference evidence="2" key="1">
    <citation type="journal article" date="2013" name="Genome Biol.">
        <title>Reference genomes and transcriptomes of Nicotiana sylvestris and Nicotiana tomentosiformis.</title>
        <authorList>
            <person name="Sierro N."/>
            <person name="Battey J.N."/>
            <person name="Ouadi S."/>
            <person name="Bovet L."/>
            <person name="Goepfert S."/>
            <person name="Bakaher N."/>
            <person name="Peitsch M.C."/>
            <person name="Ivanov N.V."/>
        </authorList>
    </citation>
    <scope>NUCLEOTIDE SEQUENCE [LARGE SCALE GENOMIC DNA]</scope>
</reference>
<evidence type="ECO:0000313" key="2">
    <source>
        <dbReference type="Proteomes" id="UP000189701"/>
    </source>
</evidence>
<organism evidence="2 3">
    <name type="scientific">Nicotiana sylvestris</name>
    <name type="common">Wood tobacco</name>
    <name type="synonym">South American tobacco</name>
    <dbReference type="NCBI Taxonomy" id="4096"/>
    <lineage>
        <taxon>Eukaryota</taxon>
        <taxon>Viridiplantae</taxon>
        <taxon>Streptophyta</taxon>
        <taxon>Embryophyta</taxon>
        <taxon>Tracheophyta</taxon>
        <taxon>Spermatophyta</taxon>
        <taxon>Magnoliopsida</taxon>
        <taxon>eudicotyledons</taxon>
        <taxon>Gunneridae</taxon>
        <taxon>Pentapetalae</taxon>
        <taxon>asterids</taxon>
        <taxon>lamiids</taxon>
        <taxon>Solanales</taxon>
        <taxon>Solanaceae</taxon>
        <taxon>Nicotianoideae</taxon>
        <taxon>Nicotianeae</taxon>
        <taxon>Nicotiana</taxon>
    </lineage>
</organism>
<dbReference type="Proteomes" id="UP000189701">
    <property type="component" value="Unplaced"/>
</dbReference>
<name>A0A1U7XFD7_NICSY</name>
<reference evidence="3" key="2">
    <citation type="submission" date="2025-08" db="UniProtKB">
        <authorList>
            <consortium name="RefSeq"/>
        </authorList>
    </citation>
    <scope>IDENTIFICATION</scope>
    <source>
        <tissue evidence="3">Leaf</tissue>
    </source>
</reference>
<accession>A0A1U7XFD7</accession>
<evidence type="ECO:0000256" key="1">
    <source>
        <dbReference type="SAM" id="Coils"/>
    </source>
</evidence>
<dbReference type="OrthoDB" id="1242136at2759"/>
<dbReference type="SUPFAM" id="SSF57997">
    <property type="entry name" value="Tropomyosin"/>
    <property type="match status" value="1"/>
</dbReference>
<feature type="coiled-coil region" evidence="1">
    <location>
        <begin position="32"/>
        <end position="115"/>
    </location>
</feature>
<dbReference type="RefSeq" id="XP_009790787.1">
    <property type="nucleotide sequence ID" value="XM_009792485.1"/>
</dbReference>
<sequence>MGRISLLEKVARDSEKTILEAEKVTREAQLEAANWKGQFDSAQIAIEDMQENRSNLEQQVRALTLELAVAKASSTQAEKDKESLESYFSDRLSKADEEIKELKALLSQKEVYEKDLAQSLTQTQMDLRASTDKIRALESSNASLQISFNSTLAENEELKSEIVVWERDYELLEDKMAVEVSWTFLNSRCDALTEASQENFN</sequence>
<gene>
    <name evidence="3" type="primary">LOC104238192</name>
</gene>
<evidence type="ECO:0000313" key="3">
    <source>
        <dbReference type="RefSeq" id="XP_009790787.1"/>
    </source>
</evidence>